<dbReference type="OrthoDB" id="1470350at2759"/>
<dbReference type="GO" id="GO:0016705">
    <property type="term" value="F:oxidoreductase activity, acting on paired donors, with incorporation or reduction of molecular oxygen"/>
    <property type="evidence" value="ECO:0007669"/>
    <property type="project" value="InterPro"/>
</dbReference>
<dbReference type="Proteomes" id="UP000177798">
    <property type="component" value="Chromosome 7"/>
</dbReference>
<dbReference type="GO" id="GO:0020037">
    <property type="term" value="F:heme binding"/>
    <property type="evidence" value="ECO:0007669"/>
    <property type="project" value="InterPro"/>
</dbReference>
<dbReference type="RefSeq" id="XP_001587626.1">
    <property type="nucleotide sequence ID" value="XM_001587576.1"/>
</dbReference>
<accession>A0A1D9Q910</accession>
<dbReference type="GO" id="GO:0004497">
    <property type="term" value="F:monooxygenase activity"/>
    <property type="evidence" value="ECO:0007669"/>
    <property type="project" value="InterPro"/>
</dbReference>
<dbReference type="InterPro" id="IPR036396">
    <property type="entry name" value="Cyt_P450_sf"/>
</dbReference>
<reference evidence="2" key="1">
    <citation type="journal article" date="2017" name="Genome Biol. Evol.">
        <title>The complete genome sequence of the phytopathogenic fungus Sclerotinia sclerotiorum reveals insights into the genome architecture of broad host range pathogens.</title>
        <authorList>
            <person name="Derbyshire M."/>
            <person name="Denton-Giles M."/>
            <person name="Hegedus D."/>
            <person name="Seifbarghy S."/>
            <person name="Rollins J."/>
            <person name="van Kan J."/>
            <person name="Seidl M.F."/>
            <person name="Faino L."/>
            <person name="Mbengue M."/>
            <person name="Navaud O."/>
            <person name="Raffaele S."/>
            <person name="Hammond-Kosack K."/>
            <person name="Heard S."/>
            <person name="Oliver R."/>
        </authorList>
    </citation>
    <scope>NUCLEOTIDE SEQUENCE [LARGE SCALE GENOMIC DNA]</scope>
    <source>
        <strain evidence="2">ATCC 18683 / 1980 / Ss-1</strain>
    </source>
</reference>
<evidence type="ECO:0000313" key="2">
    <source>
        <dbReference type="Proteomes" id="UP000177798"/>
    </source>
</evidence>
<dbReference type="EMBL" id="CP017820">
    <property type="protein sequence ID" value="APA11369.1"/>
    <property type="molecule type" value="Genomic_DNA"/>
</dbReference>
<proteinExistence type="predicted"/>
<dbReference type="AlphaFoldDB" id="A0A1D9Q910"/>
<dbReference type="GO" id="GO:0005506">
    <property type="term" value="F:iron ion binding"/>
    <property type="evidence" value="ECO:0007669"/>
    <property type="project" value="InterPro"/>
</dbReference>
<evidence type="ECO:0000313" key="1">
    <source>
        <dbReference type="EMBL" id="APA11369.1"/>
    </source>
</evidence>
<dbReference type="VEuPathDB" id="FungiDB:sscle_07g061390"/>
<organism evidence="1 2">
    <name type="scientific">Sclerotinia sclerotiorum (strain ATCC 18683 / 1980 / Ss-1)</name>
    <name type="common">White mold</name>
    <name type="synonym">Whetzelinia sclerotiorum</name>
    <dbReference type="NCBI Taxonomy" id="665079"/>
    <lineage>
        <taxon>Eukaryota</taxon>
        <taxon>Fungi</taxon>
        <taxon>Dikarya</taxon>
        <taxon>Ascomycota</taxon>
        <taxon>Pezizomycotina</taxon>
        <taxon>Leotiomycetes</taxon>
        <taxon>Helotiales</taxon>
        <taxon>Sclerotiniaceae</taxon>
        <taxon>Sclerotinia</taxon>
    </lineage>
</organism>
<gene>
    <name evidence="1" type="ORF">sscle_07g061390</name>
</gene>
<sequence>MTEGLWIPPRGSFMPWSDQPQGCPGKKFGQVEFVAAMAGLFQNHRVEIVREADETHEAAEKRVQEFS</sequence>
<dbReference type="KEGG" id="ssl:SS1G_11619"/>
<dbReference type="SUPFAM" id="SSF48264">
    <property type="entry name" value="Cytochrome P450"/>
    <property type="match status" value="1"/>
</dbReference>
<name>A0A1D9Q910_SCLS1</name>
<dbReference type="Gene3D" id="1.10.630.10">
    <property type="entry name" value="Cytochrome P450"/>
    <property type="match status" value="1"/>
</dbReference>
<protein>
    <submittedName>
        <fullName evidence="1">Uncharacterized protein</fullName>
    </submittedName>
</protein>